<sequence length="124" mass="13677">MSIQLKSISLLVVGADAFSREPLPRDFLAVHFPEVRSEKTNRDLPDRPYPAFKVPGFLSLISTSADLEALPSSLLALLQDGRHGMPAGRVASDSQRLSIFVRSSVYMTTICSGWLGGHRRTDYD</sequence>
<organism evidence="1 2">
    <name type="scientific">Rhizoctonia solani</name>
    <dbReference type="NCBI Taxonomy" id="456999"/>
    <lineage>
        <taxon>Eukaryota</taxon>
        <taxon>Fungi</taxon>
        <taxon>Dikarya</taxon>
        <taxon>Basidiomycota</taxon>
        <taxon>Agaricomycotina</taxon>
        <taxon>Agaricomycetes</taxon>
        <taxon>Cantharellales</taxon>
        <taxon>Ceratobasidiaceae</taxon>
        <taxon>Rhizoctonia</taxon>
    </lineage>
</organism>
<reference evidence="1" key="1">
    <citation type="submission" date="2020-05" db="EMBL/GenBank/DDBJ databases">
        <title>Evolutionary and genomic comparisons of hybrid uninucleate and nonhybrid Rhizoctonia fungi.</title>
        <authorList>
            <person name="Li C."/>
            <person name="Chen X."/>
        </authorList>
    </citation>
    <scope>NUCLEOTIDE SEQUENCE</scope>
    <source>
        <strain evidence="1">AG-1 IA</strain>
    </source>
</reference>
<dbReference type="RefSeq" id="XP_043180407.1">
    <property type="nucleotide sequence ID" value="XM_043328961.1"/>
</dbReference>
<dbReference type="Proteomes" id="UP000650533">
    <property type="component" value="Chromosome 5"/>
</dbReference>
<dbReference type="GeneID" id="67031424"/>
<dbReference type="EMBL" id="CP059662">
    <property type="protein sequence ID" value="QRW20170.1"/>
    <property type="molecule type" value="Genomic_DNA"/>
</dbReference>
<protein>
    <submittedName>
        <fullName evidence="1">Uncharacterized protein</fullName>
    </submittedName>
</protein>
<evidence type="ECO:0000313" key="1">
    <source>
        <dbReference type="EMBL" id="QRW20170.1"/>
    </source>
</evidence>
<gene>
    <name evidence="1" type="ORF">RhiXN_09145</name>
</gene>
<dbReference type="KEGG" id="rsx:RhiXN_09145"/>
<proteinExistence type="predicted"/>
<evidence type="ECO:0000313" key="2">
    <source>
        <dbReference type="Proteomes" id="UP000650533"/>
    </source>
</evidence>
<accession>A0A8H8NVB1</accession>
<dbReference type="AlphaFoldDB" id="A0A8H8NVB1"/>
<name>A0A8H8NVB1_9AGAM</name>